<evidence type="ECO:0000313" key="4">
    <source>
        <dbReference type="EMBL" id="QHS97404.1"/>
    </source>
</evidence>
<dbReference type="GO" id="GO:0005665">
    <property type="term" value="C:RNA polymerase II, core complex"/>
    <property type="evidence" value="ECO:0007669"/>
    <property type="project" value="TreeGrafter"/>
</dbReference>
<dbReference type="GO" id="GO:0005736">
    <property type="term" value="C:RNA polymerase I complex"/>
    <property type="evidence" value="ECO:0007669"/>
    <property type="project" value="TreeGrafter"/>
</dbReference>
<dbReference type="InterPro" id="IPR020708">
    <property type="entry name" value="DNA-dir_RNA_polK_14-18kDa_CS"/>
</dbReference>
<accession>A0A6C0C0V0</accession>
<dbReference type="GO" id="GO:0003899">
    <property type="term" value="F:DNA-directed RNA polymerase activity"/>
    <property type="evidence" value="ECO:0007669"/>
    <property type="project" value="InterPro"/>
</dbReference>
<dbReference type="EMBL" id="MN739294">
    <property type="protein sequence ID" value="QHS97404.1"/>
    <property type="molecule type" value="Genomic_DNA"/>
</dbReference>
<protein>
    <submittedName>
        <fullName evidence="4">Uncharacterized protein</fullName>
    </submittedName>
</protein>
<evidence type="ECO:0000256" key="1">
    <source>
        <dbReference type="ARBA" id="ARBA00022478"/>
    </source>
</evidence>
<dbReference type="Gene3D" id="3.90.940.10">
    <property type="match status" value="1"/>
</dbReference>
<sequence>MSLQAQKEDSNKELDDLASEIAAELDDNASLGLSDDEEPNDNIFNKQNEDSDVGSEIGSDIDEPNDPEEQDDSLKLKVDFDDEKAVADLVEEKSDDEYDDDYEEQMKKLESDFDNSILLDYHPELKQSNYTEISAMCKITRDSENNIVDPLHRTLPWLTKFEIARILGLRSKQINNGAEAFVDVPPSIISGYTIAEMELEQKKIPFILRRPMPNGGSEYWRVCDLDVIDI</sequence>
<dbReference type="SUPFAM" id="SSF63562">
    <property type="entry name" value="RPB6/omega subunit-like"/>
    <property type="match status" value="1"/>
</dbReference>
<dbReference type="InterPro" id="IPR006110">
    <property type="entry name" value="Pol_omega/Rpo6/RPB6"/>
</dbReference>
<proteinExistence type="predicted"/>
<keyword evidence="1" id="KW-0240">DNA-directed RNA polymerase</keyword>
<keyword evidence="2" id="KW-0804">Transcription</keyword>
<dbReference type="GO" id="GO:0042797">
    <property type="term" value="P:tRNA transcription by RNA polymerase III"/>
    <property type="evidence" value="ECO:0007669"/>
    <property type="project" value="TreeGrafter"/>
</dbReference>
<dbReference type="AlphaFoldDB" id="A0A6C0C0V0"/>
<dbReference type="InterPro" id="IPR036161">
    <property type="entry name" value="RPB6/omega-like_sf"/>
</dbReference>
<dbReference type="GO" id="GO:0003677">
    <property type="term" value="F:DNA binding"/>
    <property type="evidence" value="ECO:0007669"/>
    <property type="project" value="InterPro"/>
</dbReference>
<organism evidence="4">
    <name type="scientific">viral metagenome</name>
    <dbReference type="NCBI Taxonomy" id="1070528"/>
    <lineage>
        <taxon>unclassified sequences</taxon>
        <taxon>metagenomes</taxon>
        <taxon>organismal metagenomes</taxon>
    </lineage>
</organism>
<dbReference type="PANTHER" id="PTHR47227:SF5">
    <property type="entry name" value="DNA-DIRECTED RNA POLYMERASES I, II, AND III SUBUNIT RPABC2"/>
    <property type="match status" value="1"/>
</dbReference>
<reference evidence="4" key="1">
    <citation type="journal article" date="2020" name="Nature">
        <title>Giant virus diversity and host interactions through global metagenomics.</title>
        <authorList>
            <person name="Schulz F."/>
            <person name="Roux S."/>
            <person name="Paez-Espino D."/>
            <person name="Jungbluth S."/>
            <person name="Walsh D.A."/>
            <person name="Denef V.J."/>
            <person name="McMahon K.D."/>
            <person name="Konstantinidis K.T."/>
            <person name="Eloe-Fadrosh E.A."/>
            <person name="Kyrpides N.C."/>
            <person name="Woyke T."/>
        </authorList>
    </citation>
    <scope>NUCLEOTIDE SEQUENCE</scope>
    <source>
        <strain evidence="4">GVMAG-M-3300020169-51</strain>
    </source>
</reference>
<dbReference type="PROSITE" id="PS01111">
    <property type="entry name" value="RNA_POL_K_14KD"/>
    <property type="match status" value="1"/>
</dbReference>
<dbReference type="PANTHER" id="PTHR47227">
    <property type="entry name" value="DNA-DIRECTED RNA POLYMERASE SUBUNIT K"/>
    <property type="match status" value="1"/>
</dbReference>
<feature type="compositionally biased region" description="Basic and acidic residues" evidence="3">
    <location>
        <begin position="1"/>
        <end position="15"/>
    </location>
</feature>
<dbReference type="GO" id="GO:0005666">
    <property type="term" value="C:RNA polymerase III complex"/>
    <property type="evidence" value="ECO:0007669"/>
    <property type="project" value="TreeGrafter"/>
</dbReference>
<evidence type="ECO:0000256" key="2">
    <source>
        <dbReference type="ARBA" id="ARBA00023163"/>
    </source>
</evidence>
<dbReference type="GO" id="GO:0006360">
    <property type="term" value="P:transcription by RNA polymerase I"/>
    <property type="evidence" value="ECO:0007669"/>
    <property type="project" value="TreeGrafter"/>
</dbReference>
<dbReference type="GO" id="GO:0006366">
    <property type="term" value="P:transcription by RNA polymerase II"/>
    <property type="evidence" value="ECO:0007669"/>
    <property type="project" value="TreeGrafter"/>
</dbReference>
<evidence type="ECO:0000256" key="3">
    <source>
        <dbReference type="SAM" id="MobiDB-lite"/>
    </source>
</evidence>
<name>A0A6C0C0V0_9ZZZZ</name>
<dbReference type="Pfam" id="PF01192">
    <property type="entry name" value="RNA_pol_Rpb6"/>
    <property type="match status" value="1"/>
</dbReference>
<feature type="region of interest" description="Disordered" evidence="3">
    <location>
        <begin position="1"/>
        <end position="74"/>
    </location>
</feature>
<feature type="compositionally biased region" description="Acidic residues" evidence="3">
    <location>
        <begin position="59"/>
        <end position="71"/>
    </location>
</feature>